<name>M0NG90_9EURY</name>
<dbReference type="RefSeq" id="WP_007736937.1">
    <property type="nucleotide sequence ID" value="NZ_AOMF01000033.1"/>
</dbReference>
<gene>
    <name evidence="1" type="ORF">C451_01678</name>
</gene>
<dbReference type="EMBL" id="AOMF01000033">
    <property type="protein sequence ID" value="EMA56548.1"/>
    <property type="molecule type" value="Genomic_DNA"/>
</dbReference>
<evidence type="ECO:0000313" key="1">
    <source>
        <dbReference type="EMBL" id="EMA56548.1"/>
    </source>
</evidence>
<dbReference type="AlphaFoldDB" id="M0NG90"/>
<reference evidence="1 2" key="1">
    <citation type="journal article" date="2014" name="PLoS Genet.">
        <title>Phylogenetically driven sequencing of extremely halophilic archaea reveals strategies for static and dynamic osmo-response.</title>
        <authorList>
            <person name="Becker E.A."/>
            <person name="Seitzer P.M."/>
            <person name="Tritt A."/>
            <person name="Larsen D."/>
            <person name="Krusor M."/>
            <person name="Yao A.I."/>
            <person name="Wu D."/>
            <person name="Madern D."/>
            <person name="Eisen J.A."/>
            <person name="Darling A.E."/>
            <person name="Facciotti M.T."/>
        </authorList>
    </citation>
    <scope>NUCLEOTIDE SEQUENCE [LARGE SCALE GENOMIC DNA]</scope>
    <source>
        <strain evidence="1 2">JCM 13552</strain>
    </source>
</reference>
<dbReference type="STRING" id="1227457.C451_01678"/>
<dbReference type="Proteomes" id="UP000011680">
    <property type="component" value="Unassembled WGS sequence"/>
</dbReference>
<evidence type="ECO:0000313" key="2">
    <source>
        <dbReference type="Proteomes" id="UP000011680"/>
    </source>
</evidence>
<sequence>MSELHLSQEDNAKPDWWRKNEQLREEMDLPRYDPPRFVDGLYKHQVVNQLEAEYECSIQIIGNDTTYLDDWEVWLDLEPAFSIGRYRNDSGNTLYTMTASAFEEQVELVLEE</sequence>
<organism evidence="1 2">
    <name type="scientific">Halococcus thailandensis JCM 13552</name>
    <dbReference type="NCBI Taxonomy" id="1227457"/>
    <lineage>
        <taxon>Archaea</taxon>
        <taxon>Methanobacteriati</taxon>
        <taxon>Methanobacteriota</taxon>
        <taxon>Stenosarchaea group</taxon>
        <taxon>Halobacteria</taxon>
        <taxon>Halobacteriales</taxon>
        <taxon>Halococcaceae</taxon>
        <taxon>Halococcus</taxon>
    </lineage>
</organism>
<protein>
    <submittedName>
        <fullName evidence="1">Uncharacterized protein</fullName>
    </submittedName>
</protein>
<dbReference type="OrthoDB" id="223735at2157"/>
<keyword evidence="2" id="KW-1185">Reference proteome</keyword>
<dbReference type="eggNOG" id="arCOG10800">
    <property type="taxonomic scope" value="Archaea"/>
</dbReference>
<accession>M0NG90</accession>
<proteinExistence type="predicted"/>
<comment type="caution">
    <text evidence="1">The sequence shown here is derived from an EMBL/GenBank/DDBJ whole genome shotgun (WGS) entry which is preliminary data.</text>
</comment>